<dbReference type="RefSeq" id="XP_013255436.1">
    <property type="nucleotide sequence ID" value="XM_013399982.1"/>
</dbReference>
<name>A0A072NZ39_9EURO</name>
<proteinExistence type="predicted"/>
<dbReference type="Proteomes" id="UP000027920">
    <property type="component" value="Unassembled WGS sequence"/>
</dbReference>
<keyword evidence="8" id="KW-1185">Reference proteome</keyword>
<keyword evidence="1 4" id="KW-0479">Metal-binding</keyword>
<dbReference type="GO" id="GO:0008270">
    <property type="term" value="F:zinc ion binding"/>
    <property type="evidence" value="ECO:0007669"/>
    <property type="project" value="UniProtKB-KW"/>
</dbReference>
<dbReference type="PANTHER" id="PTHR46156:SF1">
    <property type="entry name" value="ZINC FINGER CCCH DOMAIN-CONTAINING PROTEIN 3"/>
    <property type="match status" value="1"/>
</dbReference>
<feature type="zinc finger region" description="C3H1-type" evidence="4">
    <location>
        <begin position="152"/>
        <end position="180"/>
    </location>
</feature>
<dbReference type="Gene3D" id="4.10.1000.10">
    <property type="entry name" value="Zinc finger, CCCH-type"/>
    <property type="match status" value="2"/>
</dbReference>
<dbReference type="InterPro" id="IPR000571">
    <property type="entry name" value="Znf_CCCH"/>
</dbReference>
<evidence type="ECO:0000256" key="3">
    <source>
        <dbReference type="ARBA" id="ARBA00022833"/>
    </source>
</evidence>
<dbReference type="HOGENOM" id="CLU_801762_0_0_1"/>
<evidence type="ECO:0000313" key="8">
    <source>
        <dbReference type="Proteomes" id="UP000027920"/>
    </source>
</evidence>
<comment type="caution">
    <text evidence="7">The sequence shown here is derived from an EMBL/GenBank/DDBJ whole genome shotgun (WGS) entry which is preliminary data.</text>
</comment>
<feature type="zinc finger region" description="C3H1-type" evidence="4">
    <location>
        <begin position="235"/>
        <end position="263"/>
    </location>
</feature>
<dbReference type="InterPro" id="IPR036855">
    <property type="entry name" value="Znf_CCCH_sf"/>
</dbReference>
<evidence type="ECO:0000256" key="4">
    <source>
        <dbReference type="PROSITE-ProRule" id="PRU00723"/>
    </source>
</evidence>
<dbReference type="AlphaFoldDB" id="A0A072NZ39"/>
<feature type="compositionally biased region" description="Polar residues" evidence="5">
    <location>
        <begin position="79"/>
        <end position="93"/>
    </location>
</feature>
<dbReference type="OrthoDB" id="410307at2759"/>
<dbReference type="SUPFAM" id="SSF90229">
    <property type="entry name" value="CCCH zinc finger"/>
    <property type="match status" value="2"/>
</dbReference>
<accession>A0A072NZ39</accession>
<evidence type="ECO:0000256" key="1">
    <source>
        <dbReference type="ARBA" id="ARBA00022723"/>
    </source>
</evidence>
<keyword evidence="2 4" id="KW-0863">Zinc-finger</keyword>
<dbReference type="VEuPathDB" id="FungiDB:A1O9_11263"/>
<feature type="region of interest" description="Disordered" evidence="5">
    <location>
        <begin position="45"/>
        <end position="100"/>
    </location>
</feature>
<protein>
    <recommendedName>
        <fullName evidence="6">C3H1-type domain-containing protein</fullName>
    </recommendedName>
</protein>
<dbReference type="SMART" id="SM00356">
    <property type="entry name" value="ZnF_C3H1"/>
    <property type="match status" value="3"/>
</dbReference>
<evidence type="ECO:0000259" key="6">
    <source>
        <dbReference type="PROSITE" id="PS50103"/>
    </source>
</evidence>
<feature type="domain" description="C3H1-type" evidence="6">
    <location>
        <begin position="235"/>
        <end position="263"/>
    </location>
</feature>
<dbReference type="EMBL" id="AMGV01000016">
    <property type="protein sequence ID" value="KEF52846.1"/>
    <property type="molecule type" value="Genomic_DNA"/>
</dbReference>
<evidence type="ECO:0000256" key="5">
    <source>
        <dbReference type="SAM" id="MobiDB-lite"/>
    </source>
</evidence>
<evidence type="ECO:0000256" key="2">
    <source>
        <dbReference type="ARBA" id="ARBA00022771"/>
    </source>
</evidence>
<organism evidence="7 8">
    <name type="scientific">Exophiala aquamarina CBS 119918</name>
    <dbReference type="NCBI Taxonomy" id="1182545"/>
    <lineage>
        <taxon>Eukaryota</taxon>
        <taxon>Fungi</taxon>
        <taxon>Dikarya</taxon>
        <taxon>Ascomycota</taxon>
        <taxon>Pezizomycotina</taxon>
        <taxon>Eurotiomycetes</taxon>
        <taxon>Chaetothyriomycetidae</taxon>
        <taxon>Chaetothyriales</taxon>
        <taxon>Herpotrichiellaceae</taxon>
        <taxon>Exophiala</taxon>
    </lineage>
</organism>
<reference evidence="7 8" key="1">
    <citation type="submission" date="2013-03" db="EMBL/GenBank/DDBJ databases">
        <title>The Genome Sequence of Exophiala aquamarina CBS 119918.</title>
        <authorList>
            <consortium name="The Broad Institute Genomics Platform"/>
            <person name="Cuomo C."/>
            <person name="de Hoog S."/>
            <person name="Gorbushina A."/>
            <person name="Walker B."/>
            <person name="Young S.K."/>
            <person name="Zeng Q."/>
            <person name="Gargeya S."/>
            <person name="Fitzgerald M."/>
            <person name="Haas B."/>
            <person name="Abouelleil A."/>
            <person name="Allen A.W."/>
            <person name="Alvarado L."/>
            <person name="Arachchi H.M."/>
            <person name="Berlin A.M."/>
            <person name="Chapman S.B."/>
            <person name="Gainer-Dewar J."/>
            <person name="Goldberg J."/>
            <person name="Griggs A."/>
            <person name="Gujja S."/>
            <person name="Hansen M."/>
            <person name="Howarth C."/>
            <person name="Imamovic A."/>
            <person name="Ireland A."/>
            <person name="Larimer J."/>
            <person name="McCowan C."/>
            <person name="Murphy C."/>
            <person name="Pearson M."/>
            <person name="Poon T.W."/>
            <person name="Priest M."/>
            <person name="Roberts A."/>
            <person name="Saif S."/>
            <person name="Shea T."/>
            <person name="Sisk P."/>
            <person name="Sykes S."/>
            <person name="Wortman J."/>
            <person name="Nusbaum C."/>
            <person name="Birren B."/>
        </authorList>
    </citation>
    <scope>NUCLEOTIDE SEQUENCE [LARGE SCALE GENOMIC DNA]</scope>
    <source>
        <strain evidence="7 8">CBS 119918</strain>
    </source>
</reference>
<dbReference type="GeneID" id="25286163"/>
<evidence type="ECO:0000313" key="7">
    <source>
        <dbReference type="EMBL" id="KEF52846.1"/>
    </source>
</evidence>
<feature type="domain" description="C3H1-type" evidence="6">
    <location>
        <begin position="152"/>
        <end position="180"/>
    </location>
</feature>
<gene>
    <name evidence="7" type="ORF">A1O9_11263</name>
</gene>
<dbReference type="PROSITE" id="PS50103">
    <property type="entry name" value="ZF_C3H1"/>
    <property type="match status" value="2"/>
</dbReference>
<dbReference type="PANTHER" id="PTHR46156">
    <property type="entry name" value="CCCH ZINGC FINGER"/>
    <property type="match status" value="1"/>
</dbReference>
<keyword evidence="3 4" id="KW-0862">Zinc</keyword>
<sequence>MQEVDEATATQIQLLREDDYCNAQQQPCVIEELNLDVQQTGIPDARKSNRYSWPPSASTICGDGSTGPPARRSPRLLSDLTTQETSGAAQTQDPRPMKQAEQRMDNLLQASGGTNGGVGPEPEDAIAHLDNKELELPATEMLVTDQNRRSIAPKTTLCLHYTSTGWCKHGAWCFYVHDRNKIALCPSVTLGIDCTAGGPCLLGHVPSAETLPSCVFFFEGRCKCSQCAFAHTVIAPRAAACADFAIVGYCEKGGQCEHQHLHECPGSVCKGVCDNPRCRFSHDNPGYERVLSLQFNTGPQSGTDGMTLNNDDQVGDGHSLVLEPHDEANGVIMQKEFIQQEDFIRL</sequence>
<dbReference type="STRING" id="1182545.A0A072NZ39"/>